<evidence type="ECO:0000256" key="5">
    <source>
        <dbReference type="ARBA" id="ARBA00023316"/>
    </source>
</evidence>
<evidence type="ECO:0000256" key="3">
    <source>
        <dbReference type="ARBA" id="ARBA00022960"/>
    </source>
</evidence>
<dbReference type="PROSITE" id="PS51257">
    <property type="entry name" value="PROKAR_LIPOPROTEIN"/>
    <property type="match status" value="1"/>
</dbReference>
<dbReference type="CDD" id="cd16913">
    <property type="entry name" value="YkuD_like"/>
    <property type="match status" value="1"/>
</dbReference>
<dbReference type="PANTHER" id="PTHR30582:SF2">
    <property type="entry name" value="L,D-TRANSPEPTIDASE YCIB-RELATED"/>
    <property type="match status" value="1"/>
</dbReference>
<dbReference type="Gene3D" id="2.30.30.40">
    <property type="entry name" value="SH3 Domains"/>
    <property type="match status" value="1"/>
</dbReference>
<proteinExistence type="predicted"/>
<feature type="domain" description="L,D-TPase catalytic" evidence="7">
    <location>
        <begin position="192"/>
        <end position="308"/>
    </location>
</feature>
<keyword evidence="3 6" id="KW-0133">Cell shape</keyword>
<keyword evidence="9" id="KW-1185">Reference proteome</keyword>
<evidence type="ECO:0000313" key="8">
    <source>
        <dbReference type="EMBL" id="GHO44682.1"/>
    </source>
</evidence>
<keyword evidence="4 6" id="KW-0573">Peptidoglycan synthesis</keyword>
<organism evidence="8 9">
    <name type="scientific">Ktedonospora formicarum</name>
    <dbReference type="NCBI Taxonomy" id="2778364"/>
    <lineage>
        <taxon>Bacteria</taxon>
        <taxon>Bacillati</taxon>
        <taxon>Chloroflexota</taxon>
        <taxon>Ktedonobacteria</taxon>
        <taxon>Ktedonobacterales</taxon>
        <taxon>Ktedonobacteraceae</taxon>
        <taxon>Ktedonospora</taxon>
    </lineage>
</organism>
<dbReference type="GO" id="GO:0008360">
    <property type="term" value="P:regulation of cell shape"/>
    <property type="evidence" value="ECO:0007669"/>
    <property type="project" value="UniProtKB-UniRule"/>
</dbReference>
<comment type="caution">
    <text evidence="8">The sequence shown here is derived from an EMBL/GenBank/DDBJ whole genome shotgun (WGS) entry which is preliminary data.</text>
</comment>
<dbReference type="AlphaFoldDB" id="A0A8J3MQA0"/>
<keyword evidence="5 6" id="KW-0961">Cell wall biogenesis/degradation</keyword>
<name>A0A8J3MQA0_9CHLR</name>
<dbReference type="Pfam" id="PF03734">
    <property type="entry name" value="YkuD"/>
    <property type="match status" value="1"/>
</dbReference>
<evidence type="ECO:0000259" key="7">
    <source>
        <dbReference type="PROSITE" id="PS52029"/>
    </source>
</evidence>
<evidence type="ECO:0000256" key="4">
    <source>
        <dbReference type="ARBA" id="ARBA00022984"/>
    </source>
</evidence>
<dbReference type="InterPro" id="IPR038063">
    <property type="entry name" value="Transpep_catalytic_dom"/>
</dbReference>
<comment type="caution">
    <text evidence="6">Lacks conserved residue(s) required for the propagation of feature annotation.</text>
</comment>
<dbReference type="GO" id="GO:0018104">
    <property type="term" value="P:peptidoglycan-protein cross-linking"/>
    <property type="evidence" value="ECO:0007669"/>
    <property type="project" value="TreeGrafter"/>
</dbReference>
<evidence type="ECO:0000256" key="1">
    <source>
        <dbReference type="ARBA" id="ARBA00004752"/>
    </source>
</evidence>
<dbReference type="EMBL" id="BNJF01000001">
    <property type="protein sequence ID" value="GHO44682.1"/>
    <property type="molecule type" value="Genomic_DNA"/>
</dbReference>
<dbReference type="PROSITE" id="PS52029">
    <property type="entry name" value="LD_TPASE"/>
    <property type="match status" value="1"/>
</dbReference>
<dbReference type="GO" id="GO:0005576">
    <property type="term" value="C:extracellular region"/>
    <property type="evidence" value="ECO:0007669"/>
    <property type="project" value="TreeGrafter"/>
</dbReference>
<dbReference type="UniPathway" id="UPA00219"/>
<protein>
    <recommendedName>
        <fullName evidence="7">L,D-TPase catalytic domain-containing protein</fullName>
    </recommendedName>
</protein>
<dbReference type="InterPro" id="IPR050979">
    <property type="entry name" value="LD-transpeptidase"/>
</dbReference>
<dbReference type="GO" id="GO:0071972">
    <property type="term" value="F:peptidoglycan L,D-transpeptidase activity"/>
    <property type="evidence" value="ECO:0007669"/>
    <property type="project" value="TreeGrafter"/>
</dbReference>
<comment type="pathway">
    <text evidence="1 6">Cell wall biogenesis; peptidoglycan biosynthesis.</text>
</comment>
<dbReference type="InterPro" id="IPR005490">
    <property type="entry name" value="LD_TPept_cat_dom"/>
</dbReference>
<sequence>MLKKARQSPLLCILLPLLLLSLLIIGCGSNGPETTKVLSSTTTPPQKAVENTTEIKNTHPKSEITPVTLTTPTTGSEPNIQIIWTDPTTMYTIGLANVRNAPSTDGTILKSFTGSTAITVYGSAQGEVVNGLSTWYRISDRNDAPQYIFGNLLSTTKAAPTPTPPPTQNNLPLVGAPGPAPAAPPAPVATGKSIYVNLSTQYLYAYENGALVRSFPIASGRPELYTPAGTFKVLDKGANLTFYSPWPASSPYYYSPEHVDYALHLTTGASTYILLDGANTMTLGQGHRTRIAYLMEPSRMAHMAVSIPGFLTGNGITPGPRLG</sequence>
<evidence type="ECO:0000256" key="6">
    <source>
        <dbReference type="PROSITE-ProRule" id="PRU01373"/>
    </source>
</evidence>
<gene>
    <name evidence="8" type="ORF">KSX_28450</name>
</gene>
<dbReference type="GO" id="GO:0016740">
    <property type="term" value="F:transferase activity"/>
    <property type="evidence" value="ECO:0007669"/>
    <property type="project" value="UniProtKB-KW"/>
</dbReference>
<reference evidence="8" key="1">
    <citation type="submission" date="2020-10" db="EMBL/GenBank/DDBJ databases">
        <title>Taxonomic study of unclassified bacteria belonging to the class Ktedonobacteria.</title>
        <authorList>
            <person name="Yabe S."/>
            <person name="Wang C.M."/>
            <person name="Zheng Y."/>
            <person name="Sakai Y."/>
            <person name="Cavaletti L."/>
            <person name="Monciardini P."/>
            <person name="Donadio S."/>
        </authorList>
    </citation>
    <scope>NUCLEOTIDE SEQUENCE</scope>
    <source>
        <strain evidence="8">SOSP1-1</strain>
    </source>
</reference>
<accession>A0A8J3MQA0</accession>
<dbReference type="Gene3D" id="2.40.440.10">
    <property type="entry name" value="L,D-transpeptidase catalytic domain-like"/>
    <property type="match status" value="1"/>
</dbReference>
<evidence type="ECO:0000313" key="9">
    <source>
        <dbReference type="Proteomes" id="UP000612362"/>
    </source>
</evidence>
<keyword evidence="2" id="KW-0808">Transferase</keyword>
<dbReference type="SUPFAM" id="SSF141523">
    <property type="entry name" value="L,D-transpeptidase catalytic domain-like"/>
    <property type="match status" value="1"/>
</dbReference>
<dbReference type="GO" id="GO:0071555">
    <property type="term" value="P:cell wall organization"/>
    <property type="evidence" value="ECO:0007669"/>
    <property type="project" value="UniProtKB-UniRule"/>
</dbReference>
<dbReference type="Proteomes" id="UP000612362">
    <property type="component" value="Unassembled WGS sequence"/>
</dbReference>
<evidence type="ECO:0000256" key="2">
    <source>
        <dbReference type="ARBA" id="ARBA00022679"/>
    </source>
</evidence>
<dbReference type="PANTHER" id="PTHR30582">
    <property type="entry name" value="L,D-TRANSPEPTIDASE"/>
    <property type="match status" value="1"/>
</dbReference>